<proteinExistence type="inferred from homology"/>
<evidence type="ECO:0008006" key="16">
    <source>
        <dbReference type="Google" id="ProtNLM"/>
    </source>
</evidence>
<comment type="caution">
    <text evidence="14">The sequence shown here is derived from an EMBL/GenBank/DDBJ whole genome shotgun (WGS) entry which is preliminary data.</text>
</comment>
<evidence type="ECO:0000256" key="13">
    <source>
        <dbReference type="SAM" id="Phobius"/>
    </source>
</evidence>
<evidence type="ECO:0000256" key="4">
    <source>
        <dbReference type="ARBA" id="ARBA00022461"/>
    </source>
</evidence>
<feature type="transmembrane region" description="Helical" evidence="13">
    <location>
        <begin position="47"/>
        <end position="72"/>
    </location>
</feature>
<evidence type="ECO:0000256" key="8">
    <source>
        <dbReference type="ARBA" id="ARBA00023065"/>
    </source>
</evidence>
<dbReference type="GO" id="GO:0005272">
    <property type="term" value="F:sodium channel activity"/>
    <property type="evidence" value="ECO:0007669"/>
    <property type="project" value="UniProtKB-KW"/>
</dbReference>
<evidence type="ECO:0000256" key="12">
    <source>
        <dbReference type="RuleBase" id="RU000679"/>
    </source>
</evidence>
<evidence type="ECO:0000256" key="2">
    <source>
        <dbReference type="ARBA" id="ARBA00007193"/>
    </source>
</evidence>
<keyword evidence="7" id="KW-0915">Sodium</keyword>
<keyword evidence="11 12" id="KW-0407">Ion channel</keyword>
<sequence>MSSITSMTIGLQNPVKMNWRKAMKIVLKRSVVTGVPEILQARNLSKFLRICVFIFCIGGFLYYTVSFLMVYWKYPTVMDVVVDYPEEIEIPAITICDYNGLSAKSFCLRYPEMCSPYKNYSAFCNENFYFCDGNYKYDSNILVST</sequence>
<keyword evidence="10 12" id="KW-0739">Sodium transport</keyword>
<keyword evidence="4 12" id="KW-0894">Sodium channel</keyword>
<keyword evidence="9 13" id="KW-0472">Membrane</keyword>
<keyword evidence="8 12" id="KW-0406">Ion transport</keyword>
<dbReference type="InterPro" id="IPR001873">
    <property type="entry name" value="ENaC"/>
</dbReference>
<accession>A0AAV1YVI8</accession>
<evidence type="ECO:0000256" key="6">
    <source>
        <dbReference type="ARBA" id="ARBA00022989"/>
    </source>
</evidence>
<dbReference type="GO" id="GO:0016020">
    <property type="term" value="C:membrane"/>
    <property type="evidence" value="ECO:0007669"/>
    <property type="project" value="UniProtKB-SubCell"/>
</dbReference>
<comment type="subcellular location">
    <subcellularLocation>
        <location evidence="1">Membrane</location>
        <topology evidence="1">Multi-pass membrane protein</topology>
    </subcellularLocation>
</comment>
<evidence type="ECO:0000313" key="15">
    <source>
        <dbReference type="Proteomes" id="UP001497382"/>
    </source>
</evidence>
<evidence type="ECO:0000256" key="7">
    <source>
        <dbReference type="ARBA" id="ARBA00023053"/>
    </source>
</evidence>
<evidence type="ECO:0000313" key="14">
    <source>
        <dbReference type="EMBL" id="CAL1262859.1"/>
    </source>
</evidence>
<organism evidence="14 15">
    <name type="scientific">Larinioides sclopetarius</name>
    <dbReference type="NCBI Taxonomy" id="280406"/>
    <lineage>
        <taxon>Eukaryota</taxon>
        <taxon>Metazoa</taxon>
        <taxon>Ecdysozoa</taxon>
        <taxon>Arthropoda</taxon>
        <taxon>Chelicerata</taxon>
        <taxon>Arachnida</taxon>
        <taxon>Araneae</taxon>
        <taxon>Araneomorphae</taxon>
        <taxon>Entelegynae</taxon>
        <taxon>Araneoidea</taxon>
        <taxon>Araneidae</taxon>
        <taxon>Larinioides</taxon>
    </lineage>
</organism>
<dbReference type="Proteomes" id="UP001497382">
    <property type="component" value="Unassembled WGS sequence"/>
</dbReference>
<evidence type="ECO:0000256" key="3">
    <source>
        <dbReference type="ARBA" id="ARBA00022448"/>
    </source>
</evidence>
<evidence type="ECO:0000256" key="9">
    <source>
        <dbReference type="ARBA" id="ARBA00023136"/>
    </source>
</evidence>
<keyword evidence="15" id="KW-1185">Reference proteome</keyword>
<dbReference type="AlphaFoldDB" id="A0AAV1YVI8"/>
<evidence type="ECO:0000256" key="10">
    <source>
        <dbReference type="ARBA" id="ARBA00023201"/>
    </source>
</evidence>
<protein>
    <recommendedName>
        <fullName evidence="16">Sodium channel protein Nach</fullName>
    </recommendedName>
</protein>
<dbReference type="Pfam" id="PF00858">
    <property type="entry name" value="ASC"/>
    <property type="match status" value="1"/>
</dbReference>
<keyword evidence="3 12" id="KW-0813">Transport</keyword>
<keyword evidence="5 12" id="KW-0812">Transmembrane</keyword>
<reference evidence="14 15" key="1">
    <citation type="submission" date="2024-04" db="EMBL/GenBank/DDBJ databases">
        <authorList>
            <person name="Rising A."/>
            <person name="Reimegard J."/>
            <person name="Sonavane S."/>
            <person name="Akerstrom W."/>
            <person name="Nylinder S."/>
            <person name="Hedman E."/>
            <person name="Kallberg Y."/>
        </authorList>
    </citation>
    <scope>NUCLEOTIDE SEQUENCE [LARGE SCALE GENOMIC DNA]</scope>
</reference>
<gene>
    <name evidence="14" type="ORF">LARSCL_LOCUS1239</name>
</gene>
<keyword evidence="6 13" id="KW-1133">Transmembrane helix</keyword>
<evidence type="ECO:0000256" key="11">
    <source>
        <dbReference type="ARBA" id="ARBA00023303"/>
    </source>
</evidence>
<comment type="similarity">
    <text evidence="2 12">Belongs to the amiloride-sensitive sodium channel (TC 1.A.6) family.</text>
</comment>
<evidence type="ECO:0000256" key="5">
    <source>
        <dbReference type="ARBA" id="ARBA00022692"/>
    </source>
</evidence>
<dbReference type="EMBL" id="CAXIEN010000007">
    <property type="protein sequence ID" value="CAL1262859.1"/>
    <property type="molecule type" value="Genomic_DNA"/>
</dbReference>
<name>A0AAV1YVI8_9ARAC</name>
<evidence type="ECO:0000256" key="1">
    <source>
        <dbReference type="ARBA" id="ARBA00004141"/>
    </source>
</evidence>